<keyword evidence="8" id="KW-0732">Signal</keyword>
<keyword evidence="7 14" id="KW-0812">Transmembrane</keyword>
<dbReference type="Gene3D" id="1.10.1760.20">
    <property type="match status" value="1"/>
</dbReference>
<dbReference type="PANTHER" id="PTHR43627:SF1">
    <property type="entry name" value="COBALT TRANSPORT PROTEIN CBIM"/>
    <property type="match status" value="1"/>
</dbReference>
<dbReference type="eggNOG" id="COG0310">
    <property type="taxonomic scope" value="Bacteria"/>
</dbReference>
<evidence type="ECO:0000256" key="13">
    <source>
        <dbReference type="ARBA" id="ARBA00060918"/>
    </source>
</evidence>
<gene>
    <name evidence="14 15" type="primary">cbiM</name>
    <name evidence="15" type="ORF">EAL2_808p00690</name>
</gene>
<dbReference type="HAMAP" id="MF_01462">
    <property type="entry name" value="CbiM"/>
    <property type="match status" value="1"/>
</dbReference>
<feature type="transmembrane region" description="Helical" evidence="14">
    <location>
        <begin position="63"/>
        <end position="83"/>
    </location>
</feature>
<dbReference type="KEGG" id="eac:EAL2_808p00690"/>
<dbReference type="FunFam" id="1.10.1760.20:FF:000001">
    <property type="entry name" value="Cobalt transport protein CbiM"/>
    <property type="match status" value="1"/>
</dbReference>
<dbReference type="EMBL" id="CP007453">
    <property type="protein sequence ID" value="AHM57576.1"/>
    <property type="molecule type" value="Genomic_DNA"/>
</dbReference>
<keyword evidence="6 14" id="KW-0169">Cobalamin biosynthesis</keyword>
<dbReference type="UniPathway" id="UPA00148"/>
<keyword evidence="4 14" id="KW-0813">Transport</keyword>
<evidence type="ECO:0000256" key="12">
    <source>
        <dbReference type="ARBA" id="ARBA00023285"/>
    </source>
</evidence>
<keyword evidence="16" id="KW-1185">Reference proteome</keyword>
<evidence type="ECO:0000256" key="8">
    <source>
        <dbReference type="ARBA" id="ARBA00022729"/>
    </source>
</evidence>
<feature type="transmembrane region" description="Helical" evidence="14">
    <location>
        <begin position="95"/>
        <end position="121"/>
    </location>
</feature>
<comment type="similarity">
    <text evidence="13 14">Belongs to the CbiM family.</text>
</comment>
<keyword evidence="9 14" id="KW-1133">Transmembrane helix</keyword>
<evidence type="ECO:0000256" key="1">
    <source>
        <dbReference type="ARBA" id="ARBA00004429"/>
    </source>
</evidence>
<keyword evidence="11 14" id="KW-0472">Membrane</keyword>
<proteinExistence type="inferred from homology"/>
<dbReference type="InterPro" id="IPR002751">
    <property type="entry name" value="CbiM/NikMN"/>
</dbReference>
<evidence type="ECO:0000256" key="4">
    <source>
        <dbReference type="ARBA" id="ARBA00022448"/>
    </source>
</evidence>
<dbReference type="AlphaFoldDB" id="W8U9P8"/>
<evidence type="ECO:0000256" key="5">
    <source>
        <dbReference type="ARBA" id="ARBA00022475"/>
    </source>
</evidence>
<dbReference type="NCBIfam" id="TIGR00123">
    <property type="entry name" value="cbiM"/>
    <property type="match status" value="1"/>
</dbReference>
<feature type="transmembrane region" description="Helical" evidence="14">
    <location>
        <begin position="192"/>
        <end position="220"/>
    </location>
</feature>
<reference evidence="15 16" key="1">
    <citation type="journal article" date="2014" name="Genome Announc.">
        <title>Complete Genome Sequence of Amino Acid-Utilizing Eubacterium acidaminophilum al-2 (DSM 3953).</title>
        <authorList>
            <person name="Poehlein A."/>
            <person name="Andreesen J.R."/>
            <person name="Daniel R."/>
        </authorList>
    </citation>
    <scope>NUCLEOTIDE SEQUENCE [LARGE SCALE GENOMIC DNA]</scope>
    <source>
        <strain evidence="15 16">DSM 3953</strain>
        <plasmid evidence="16">Plasmid EAL2_808p</plasmid>
    </source>
</reference>
<feature type="transmembrane region" description="Helical" evidence="14">
    <location>
        <begin position="30"/>
        <end position="51"/>
    </location>
</feature>
<evidence type="ECO:0000256" key="2">
    <source>
        <dbReference type="ARBA" id="ARBA00004953"/>
    </source>
</evidence>
<evidence type="ECO:0000256" key="11">
    <source>
        <dbReference type="ARBA" id="ARBA00023136"/>
    </source>
</evidence>
<keyword evidence="10 14" id="KW-0406">Ion transport</keyword>
<keyword evidence="15" id="KW-0614">Plasmid</keyword>
<comment type="function">
    <text evidence="14">Part of the energy-coupling factor (ECF) transporter complex CbiMNOQ involved in cobalt import.</text>
</comment>
<comment type="pathway">
    <text evidence="2 14">Cofactor biosynthesis; adenosylcobalamin biosynthesis.</text>
</comment>
<accession>W8U9P8</accession>
<name>W8U9P8_PEPAC</name>
<dbReference type="NCBIfam" id="NF006184">
    <property type="entry name" value="PRK08319.1"/>
    <property type="match status" value="1"/>
</dbReference>
<evidence type="ECO:0000256" key="14">
    <source>
        <dbReference type="HAMAP-Rule" id="MF_01462"/>
    </source>
</evidence>
<evidence type="ECO:0000313" key="16">
    <source>
        <dbReference type="Proteomes" id="UP000019591"/>
    </source>
</evidence>
<dbReference type="GO" id="GO:0009236">
    <property type="term" value="P:cobalamin biosynthetic process"/>
    <property type="evidence" value="ECO:0007669"/>
    <property type="project" value="UniProtKB-UniRule"/>
</dbReference>
<evidence type="ECO:0000256" key="9">
    <source>
        <dbReference type="ARBA" id="ARBA00022989"/>
    </source>
</evidence>
<geneLocation type="plasmid" evidence="15 16">
    <name>EAL2_808p</name>
</geneLocation>
<keyword evidence="12 14" id="KW-0170">Cobalt</keyword>
<evidence type="ECO:0000256" key="10">
    <source>
        <dbReference type="ARBA" id="ARBA00023065"/>
    </source>
</evidence>
<dbReference type="HOGENOM" id="CLU_052508_3_0_9"/>
<keyword evidence="3 14" id="KW-0171">Cobalt transport</keyword>
<comment type="subunit">
    <text evidence="14">Forms an energy-coupling factor (ECF) transporter complex composed of an ATP-binding protein (A component, CbiO), a transmembrane protein (T component, CbiQ) and 2 possible substrate-capture proteins (S components, CbiM and CbiN) of unknown stoichimetry.</text>
</comment>
<evidence type="ECO:0000256" key="6">
    <source>
        <dbReference type="ARBA" id="ARBA00022573"/>
    </source>
</evidence>
<evidence type="ECO:0000256" key="7">
    <source>
        <dbReference type="ARBA" id="ARBA00022692"/>
    </source>
</evidence>
<dbReference type="Pfam" id="PF01891">
    <property type="entry name" value="CbiM"/>
    <property type="match status" value="1"/>
</dbReference>
<dbReference type="Proteomes" id="UP000019591">
    <property type="component" value="Plasmid EAL2_808p"/>
</dbReference>
<evidence type="ECO:0000256" key="3">
    <source>
        <dbReference type="ARBA" id="ARBA00022426"/>
    </source>
</evidence>
<dbReference type="PATRIC" id="fig|1286171.3.peg.2247"/>
<organism evidence="15 16">
    <name type="scientific">Peptoclostridium acidaminophilum DSM 3953</name>
    <dbReference type="NCBI Taxonomy" id="1286171"/>
    <lineage>
        <taxon>Bacteria</taxon>
        <taxon>Bacillati</taxon>
        <taxon>Bacillota</taxon>
        <taxon>Clostridia</taxon>
        <taxon>Peptostreptococcales</taxon>
        <taxon>Peptoclostridiaceae</taxon>
        <taxon>Peptoclostridium</taxon>
    </lineage>
</organism>
<keyword evidence="5 14" id="KW-1003">Cell membrane</keyword>
<dbReference type="InterPro" id="IPR018024">
    <property type="entry name" value="CbiM"/>
</dbReference>
<comment type="subcellular location">
    <subcellularLocation>
        <location evidence="1">Cell inner membrane</location>
        <topology evidence="1">Multi-pass membrane protein</topology>
    </subcellularLocation>
    <subcellularLocation>
        <location evidence="14">Cell membrane</location>
        <topology evidence="14">Multi-pass membrane protein</topology>
    </subcellularLocation>
</comment>
<evidence type="ECO:0000313" key="15">
    <source>
        <dbReference type="EMBL" id="AHM57576.1"/>
    </source>
</evidence>
<dbReference type="GO" id="GO:0043190">
    <property type="term" value="C:ATP-binding cassette (ABC) transporter complex"/>
    <property type="evidence" value="ECO:0007669"/>
    <property type="project" value="InterPro"/>
</dbReference>
<dbReference type="PANTHER" id="PTHR43627">
    <property type="match status" value="1"/>
</dbReference>
<protein>
    <recommendedName>
        <fullName evidence="14">Cobalt transport protein CbiM</fullName>
    </recommendedName>
    <alternativeName>
        <fullName evidence="14">Energy-coupling factor transporter probable substrate-capture protein CbiM</fullName>
        <shortName evidence="14">ECF transporter S component CbiM</shortName>
    </alternativeName>
</protein>
<sequence>MSRYLYCIMVLVMAPRFSYAMHIAEGFLPPVWCAFYLLLSLPFVMIGLRQLKAKSRLGGDMKLFIAVAAAYCFMLSALKLPSVTGSCSHPTGTGFGAVIFGPFVMSVISVVVLLFQALFLAHGGLTTLGANTFSMGIVGPLVAYGIYRLAGKSKIGIFLASSLGNLATYCVTALQLAFAFPSPAGGIAAAAVKFLSIFALTQVPLAIVEGILTVIMMGIVEKYSVSELEALKGGNAYEA</sequence>
<feature type="transmembrane region" description="Helical" evidence="14">
    <location>
        <begin position="128"/>
        <end position="149"/>
    </location>
</feature>
<dbReference type="GO" id="GO:0015087">
    <property type="term" value="F:cobalt ion transmembrane transporter activity"/>
    <property type="evidence" value="ECO:0007669"/>
    <property type="project" value="UniProtKB-UniRule"/>
</dbReference>
<feature type="transmembrane region" description="Helical" evidence="14">
    <location>
        <begin position="155"/>
        <end position="180"/>
    </location>
</feature>